<protein>
    <submittedName>
        <fullName evidence="1">Uncharacterized protein</fullName>
    </submittedName>
</protein>
<organism evidence="1">
    <name type="scientific">Phaeodactylum tricornutum</name>
    <name type="common">Diatom</name>
    <dbReference type="NCBI Taxonomy" id="2850"/>
    <lineage>
        <taxon>Eukaryota</taxon>
        <taxon>Sar</taxon>
        <taxon>Stramenopiles</taxon>
        <taxon>Ochrophyta</taxon>
        <taxon>Bacillariophyta</taxon>
        <taxon>Bacillariophyceae</taxon>
        <taxon>Bacillariophycidae</taxon>
        <taxon>Naviculales</taxon>
        <taxon>Phaeodactylaceae</taxon>
        <taxon>Phaeodactylum</taxon>
    </lineage>
</organism>
<dbReference type="Proteomes" id="UP000836788">
    <property type="component" value="Chromosome 4"/>
</dbReference>
<reference evidence="1" key="1">
    <citation type="submission" date="2022-02" db="EMBL/GenBank/DDBJ databases">
        <authorList>
            <person name="Giguere J D."/>
        </authorList>
    </citation>
    <scope>NUCLEOTIDE SEQUENCE</scope>
    <source>
        <strain evidence="1">CCAP 1055/1</strain>
    </source>
</reference>
<gene>
    <name evidence="1" type="ORF">PTTT1_LOCUS40339</name>
</gene>
<dbReference type="EMBL" id="OU594945">
    <property type="protein sequence ID" value="CAG9289024.1"/>
    <property type="molecule type" value="Genomic_DNA"/>
</dbReference>
<accession>A0A8J9SDS2</accession>
<sequence>MESTIATLKERLDDKQKEVAELKSKYNLQTEPSR</sequence>
<name>A0A8J9SDS2_PHATR</name>
<evidence type="ECO:0000313" key="1">
    <source>
        <dbReference type="EMBL" id="CAG9289024.1"/>
    </source>
</evidence>
<dbReference type="AlphaFoldDB" id="A0A8J9SDS2"/>
<proteinExistence type="predicted"/>